<accession>A0A9P6DHJ5</accession>
<dbReference type="AlphaFoldDB" id="A0A9P6DHJ5"/>
<evidence type="ECO:0000313" key="1">
    <source>
        <dbReference type="EMBL" id="KAF9496510.1"/>
    </source>
</evidence>
<proteinExistence type="predicted"/>
<evidence type="ECO:0000313" key="2">
    <source>
        <dbReference type="Proteomes" id="UP000807025"/>
    </source>
</evidence>
<gene>
    <name evidence="1" type="ORF">BDN71DRAFT_1430265</name>
</gene>
<dbReference type="EMBL" id="MU154552">
    <property type="protein sequence ID" value="KAF9496510.1"/>
    <property type="molecule type" value="Genomic_DNA"/>
</dbReference>
<keyword evidence="2" id="KW-1185">Reference proteome</keyword>
<sequence length="206" mass="23013">MEGDSGYRFPNPHLFVPSTFRDSITANTCVSSYYITWVNYQDAIWLAQPCPASPRHTMSKWQELLLLAMKEVGHLSFKANSGAEGRLTEMTTLLQQLVAKNQVTLAIANHTSAKIHGYTLTLDVLPTADITRMIIYILCELNFRSELCAFDAYMHTPSSLHRKAPECDILLGYCFPEWLPGMAGGNVLTVSQDDGLTRLCASTFEE</sequence>
<organism evidence="1 2">
    <name type="scientific">Pleurotus eryngii</name>
    <name type="common">Boletus of the steppes</name>
    <dbReference type="NCBI Taxonomy" id="5323"/>
    <lineage>
        <taxon>Eukaryota</taxon>
        <taxon>Fungi</taxon>
        <taxon>Dikarya</taxon>
        <taxon>Basidiomycota</taxon>
        <taxon>Agaricomycotina</taxon>
        <taxon>Agaricomycetes</taxon>
        <taxon>Agaricomycetidae</taxon>
        <taxon>Agaricales</taxon>
        <taxon>Pleurotineae</taxon>
        <taxon>Pleurotaceae</taxon>
        <taxon>Pleurotus</taxon>
    </lineage>
</organism>
<reference evidence="1" key="1">
    <citation type="submission" date="2020-11" db="EMBL/GenBank/DDBJ databases">
        <authorList>
            <consortium name="DOE Joint Genome Institute"/>
            <person name="Ahrendt S."/>
            <person name="Riley R."/>
            <person name="Andreopoulos W."/>
            <person name="Labutti K."/>
            <person name="Pangilinan J."/>
            <person name="Ruiz-Duenas F.J."/>
            <person name="Barrasa J.M."/>
            <person name="Sanchez-Garcia M."/>
            <person name="Camarero S."/>
            <person name="Miyauchi S."/>
            <person name="Serrano A."/>
            <person name="Linde D."/>
            <person name="Babiker R."/>
            <person name="Drula E."/>
            <person name="Ayuso-Fernandez I."/>
            <person name="Pacheco R."/>
            <person name="Padilla G."/>
            <person name="Ferreira P."/>
            <person name="Barriuso J."/>
            <person name="Kellner H."/>
            <person name="Castanera R."/>
            <person name="Alfaro M."/>
            <person name="Ramirez L."/>
            <person name="Pisabarro A.G."/>
            <person name="Kuo A."/>
            <person name="Tritt A."/>
            <person name="Lipzen A."/>
            <person name="He G."/>
            <person name="Yan M."/>
            <person name="Ng V."/>
            <person name="Cullen D."/>
            <person name="Martin F."/>
            <person name="Rosso M.-N."/>
            <person name="Henrissat B."/>
            <person name="Hibbett D."/>
            <person name="Martinez A.T."/>
            <person name="Grigoriev I.V."/>
        </authorList>
    </citation>
    <scope>NUCLEOTIDE SEQUENCE</scope>
    <source>
        <strain evidence="1">ATCC 90797</strain>
    </source>
</reference>
<dbReference type="Proteomes" id="UP000807025">
    <property type="component" value="Unassembled WGS sequence"/>
</dbReference>
<protein>
    <submittedName>
        <fullName evidence="1">Uncharacterized protein</fullName>
    </submittedName>
</protein>
<comment type="caution">
    <text evidence="1">The sequence shown here is derived from an EMBL/GenBank/DDBJ whole genome shotgun (WGS) entry which is preliminary data.</text>
</comment>
<name>A0A9P6DHJ5_PLEER</name>
<dbReference type="OrthoDB" id="2634326at2759"/>